<dbReference type="GO" id="GO:0005737">
    <property type="term" value="C:cytoplasm"/>
    <property type="evidence" value="ECO:0007669"/>
    <property type="project" value="UniProtKB-SubCell"/>
</dbReference>
<evidence type="ECO:0000313" key="8">
    <source>
        <dbReference type="EMBL" id="KAK2067832.1"/>
    </source>
</evidence>
<protein>
    <recommendedName>
        <fullName evidence="4">Restriction of telomere capping protein 5</fullName>
    </recommendedName>
</protein>
<dbReference type="EMBL" id="JAQQPM010000001">
    <property type="protein sequence ID" value="KAK2067832.1"/>
    <property type="molecule type" value="Genomic_DNA"/>
</dbReference>
<dbReference type="AlphaFoldDB" id="A0AAD9M994"/>
<feature type="region of interest" description="Disordered" evidence="6">
    <location>
        <begin position="143"/>
        <end position="180"/>
    </location>
</feature>
<feature type="domain" description="TLDc" evidence="7">
    <location>
        <begin position="336"/>
        <end position="584"/>
    </location>
</feature>
<evidence type="ECO:0000256" key="5">
    <source>
        <dbReference type="ARBA" id="ARBA00022490"/>
    </source>
</evidence>
<dbReference type="InterPro" id="IPR006571">
    <property type="entry name" value="TLDc_dom"/>
</dbReference>
<feature type="compositionally biased region" description="Acidic residues" evidence="6">
    <location>
        <begin position="164"/>
        <end position="180"/>
    </location>
</feature>
<feature type="region of interest" description="Disordered" evidence="6">
    <location>
        <begin position="398"/>
        <end position="435"/>
    </location>
</feature>
<dbReference type="Proteomes" id="UP001217918">
    <property type="component" value="Unassembled WGS sequence"/>
</dbReference>
<evidence type="ECO:0000313" key="9">
    <source>
        <dbReference type="Proteomes" id="UP001217918"/>
    </source>
</evidence>
<proteinExistence type="inferred from homology"/>
<feature type="compositionally biased region" description="Basic and acidic residues" evidence="6">
    <location>
        <begin position="143"/>
        <end position="152"/>
    </location>
</feature>
<dbReference type="GO" id="GO:0006979">
    <property type="term" value="P:response to oxidative stress"/>
    <property type="evidence" value="ECO:0007669"/>
    <property type="project" value="TreeGrafter"/>
</dbReference>
<sequence length="639" mass="69147">MGQSQSAAAHAAATPEDLTRALAHKFADKCFTPLEVYSFKHVFKVLADCEQELRYLKEDTVTRFLEIPDILHASPIVFQIISYLGAFPVLREAPAVLGLEQMLVVVTLMTERYRRVLAKGAAARRNLLFKSLAVYDRSMSENSHEEIRDKTAGSKVDNAGSKMEEEEEENVDDGGGDDDDDDLVIETDELVLAAFESIDYVDAFKQGDAPAAHGAMIPADNFRKLLMLLLLIAPLGPQESLSTYSSRFVGNATELAALRTAAESILASFLNVEKSPGIRFHAFNTVIPACLPHVFDGFNALFEHFLFSRDLDLGKHTDGGATGPAAAQPLLQDQGSIMNLSLLSQLAFFLPGSALFRRLRLLYSGEVDGFSMGSFESKVFNWRAPTVLLVRGTRLRPDAATHGSRGPASSFAATLPPKRFPDSSRSGRATRGAVADTAGDNAAAVDEENGERLCFGVYVSQPWRHTSRECFGDDETRLFQLEPVHDVLAASALNRDYVAFAKGGCTGTLSGLAFGCPPPSASRHASVALGPVSLYIDGSFEFGCFTHDRGGDGVGGGAFRSSAVRRFDFQDRFAVEGLEVWGCGGGEEARHQAERWAWEAREAEARRRVNLGTGDVDADRALLEMAGLVGGNRSGGSMA</sequence>
<accession>A0AAD9M994</accession>
<dbReference type="SMART" id="SM00584">
    <property type="entry name" value="TLDc"/>
    <property type="match status" value="1"/>
</dbReference>
<evidence type="ECO:0000256" key="6">
    <source>
        <dbReference type="SAM" id="MobiDB-lite"/>
    </source>
</evidence>
<comment type="similarity">
    <text evidence="3">Belongs to the RTC5 family.</text>
</comment>
<keyword evidence="5" id="KW-0963">Cytoplasm</keyword>
<name>A0AAD9M994_9PEZI</name>
<dbReference type="PANTHER" id="PTHR23354">
    <property type="entry name" value="NUCLEOLAR PROTEIN 7/ESTROGEN RECEPTOR COACTIVATOR-RELATED"/>
    <property type="match status" value="1"/>
</dbReference>
<keyword evidence="9" id="KW-1185">Reference proteome</keyword>
<gene>
    <name evidence="8" type="ORF">P8C59_001538</name>
</gene>
<evidence type="ECO:0000256" key="3">
    <source>
        <dbReference type="ARBA" id="ARBA00006731"/>
    </source>
</evidence>
<evidence type="ECO:0000256" key="1">
    <source>
        <dbReference type="ARBA" id="ARBA00002738"/>
    </source>
</evidence>
<dbReference type="GO" id="GO:0005634">
    <property type="term" value="C:nucleus"/>
    <property type="evidence" value="ECO:0007669"/>
    <property type="project" value="TreeGrafter"/>
</dbReference>
<dbReference type="PROSITE" id="PS51886">
    <property type="entry name" value="TLDC"/>
    <property type="match status" value="1"/>
</dbReference>
<organism evidence="8 9">
    <name type="scientific">Phyllachora maydis</name>
    <dbReference type="NCBI Taxonomy" id="1825666"/>
    <lineage>
        <taxon>Eukaryota</taxon>
        <taxon>Fungi</taxon>
        <taxon>Dikarya</taxon>
        <taxon>Ascomycota</taxon>
        <taxon>Pezizomycotina</taxon>
        <taxon>Sordariomycetes</taxon>
        <taxon>Sordariomycetidae</taxon>
        <taxon>Phyllachorales</taxon>
        <taxon>Phyllachoraceae</taxon>
        <taxon>Phyllachora</taxon>
    </lineage>
</organism>
<evidence type="ECO:0000256" key="2">
    <source>
        <dbReference type="ARBA" id="ARBA00004496"/>
    </source>
</evidence>
<dbReference type="PANTHER" id="PTHR23354:SF130">
    <property type="entry name" value="RESTRICTION OF TELOMERE CAPPING PROTEIN 5"/>
    <property type="match status" value="1"/>
</dbReference>
<evidence type="ECO:0000256" key="4">
    <source>
        <dbReference type="ARBA" id="ARBA00015163"/>
    </source>
</evidence>
<comment type="function">
    <text evidence="1">May be involved in a process influencing telomere capping.</text>
</comment>
<comment type="caution">
    <text evidence="8">The sequence shown here is derived from an EMBL/GenBank/DDBJ whole genome shotgun (WGS) entry which is preliminary data.</text>
</comment>
<reference evidence="8" key="1">
    <citation type="journal article" date="2023" name="Mol. Plant Microbe Interact.">
        <title>Elucidating the Obligate Nature and Biological Capacity of an Invasive Fungal Corn Pathogen.</title>
        <authorList>
            <person name="MacCready J.S."/>
            <person name="Roggenkamp E.M."/>
            <person name="Gdanetz K."/>
            <person name="Chilvers M.I."/>
        </authorList>
    </citation>
    <scope>NUCLEOTIDE SEQUENCE</scope>
    <source>
        <strain evidence="8">PM02</strain>
    </source>
</reference>
<dbReference type="Pfam" id="PF07534">
    <property type="entry name" value="TLD"/>
    <property type="match status" value="1"/>
</dbReference>
<evidence type="ECO:0000259" key="7">
    <source>
        <dbReference type="PROSITE" id="PS51886"/>
    </source>
</evidence>
<comment type="subcellular location">
    <subcellularLocation>
        <location evidence="2">Cytoplasm</location>
    </subcellularLocation>
</comment>